<dbReference type="EMBL" id="LAZR01007518">
    <property type="protein sequence ID" value="KKM84755.1"/>
    <property type="molecule type" value="Genomic_DNA"/>
</dbReference>
<name>A0A0F9N7J0_9ZZZZ</name>
<dbReference type="AlphaFoldDB" id="A0A0F9N7J0"/>
<protein>
    <submittedName>
        <fullName evidence="1">Uncharacterized protein</fullName>
    </submittedName>
</protein>
<evidence type="ECO:0000313" key="1">
    <source>
        <dbReference type="EMBL" id="KKM84755.1"/>
    </source>
</evidence>
<sequence length="54" mass="5999">MNNLLIGLLVVGGFVLWKFGLQPIINEGEPIKPPKDYKTLPEQIEEAVSTSVDF</sequence>
<accession>A0A0F9N7J0</accession>
<reference evidence="1" key="1">
    <citation type="journal article" date="2015" name="Nature">
        <title>Complex archaea that bridge the gap between prokaryotes and eukaryotes.</title>
        <authorList>
            <person name="Spang A."/>
            <person name="Saw J.H."/>
            <person name="Jorgensen S.L."/>
            <person name="Zaremba-Niedzwiedzka K."/>
            <person name="Martijn J."/>
            <person name="Lind A.E."/>
            <person name="van Eijk R."/>
            <person name="Schleper C."/>
            <person name="Guy L."/>
            <person name="Ettema T.J."/>
        </authorList>
    </citation>
    <scope>NUCLEOTIDE SEQUENCE</scope>
</reference>
<gene>
    <name evidence="1" type="ORF">LCGC14_1295990</name>
</gene>
<comment type="caution">
    <text evidence="1">The sequence shown here is derived from an EMBL/GenBank/DDBJ whole genome shotgun (WGS) entry which is preliminary data.</text>
</comment>
<organism evidence="1">
    <name type="scientific">marine sediment metagenome</name>
    <dbReference type="NCBI Taxonomy" id="412755"/>
    <lineage>
        <taxon>unclassified sequences</taxon>
        <taxon>metagenomes</taxon>
        <taxon>ecological metagenomes</taxon>
    </lineage>
</organism>
<proteinExistence type="predicted"/>